<dbReference type="AlphaFoldDB" id="W5YIS1"/>
<dbReference type="Pfam" id="PF01464">
    <property type="entry name" value="SLT"/>
    <property type="match status" value="1"/>
</dbReference>
<dbReference type="HOGENOM" id="CLU_1203677_0_0_6"/>
<dbReference type="InterPro" id="IPR008258">
    <property type="entry name" value="Transglycosylase_SLT_dom_1"/>
</dbReference>
<name>W5YIS1_9GAMM</name>
<dbReference type="STRING" id="1420916.AU14_12560"/>
<gene>
    <name evidence="4" type="ORF">AU14_12560</name>
</gene>
<keyword evidence="5" id="KW-1185">Reference proteome</keyword>
<dbReference type="KEGG" id="msx:AU14_12560"/>
<dbReference type="InterPro" id="IPR000189">
    <property type="entry name" value="Transglyc_AS"/>
</dbReference>
<dbReference type="GO" id="GO:0008933">
    <property type="term" value="F:peptidoglycan lytic transglycosylase activity"/>
    <property type="evidence" value="ECO:0007669"/>
    <property type="project" value="InterPro"/>
</dbReference>
<evidence type="ECO:0000313" key="4">
    <source>
        <dbReference type="EMBL" id="AHI29127.1"/>
    </source>
</evidence>
<feature type="compositionally biased region" description="Basic and acidic residues" evidence="2">
    <location>
        <begin position="1"/>
        <end position="11"/>
    </location>
</feature>
<accession>W5YIS1</accession>
<protein>
    <submittedName>
        <fullName evidence="4">Murein transglycosylase</fullName>
    </submittedName>
</protein>
<sequence length="230" mass="25376">MKKRPAEKIPSERLAVAKSVQAEPSVQPEPNVDVWSTRVIEPAQHEQLPARARPFIAAVNKENSEFGLSAELLLAIIETESAFNPMAKSSIPAFGLMQIVPASAGQDATEKLFGKPRLLAPSYLYNADNNIRVGAAYFNILYYRYFKGIENPVSRLYCAIAAYNTGPGNVSLALTGEKMRLRPAIAIANKMTSSQVYEHLLQNLPYEETINYLQKVNARLGNYTEALSNG</sequence>
<dbReference type="PROSITE" id="PS00922">
    <property type="entry name" value="TRANSGLYCOSYLASE"/>
    <property type="match status" value="1"/>
</dbReference>
<dbReference type="Proteomes" id="UP000061489">
    <property type="component" value="Chromosome"/>
</dbReference>
<evidence type="ECO:0000256" key="2">
    <source>
        <dbReference type="SAM" id="MobiDB-lite"/>
    </source>
</evidence>
<dbReference type="PANTHER" id="PTHR37423:SF2">
    <property type="entry name" value="MEMBRANE-BOUND LYTIC MUREIN TRANSGLYCOSYLASE C"/>
    <property type="match status" value="1"/>
</dbReference>
<feature type="region of interest" description="Disordered" evidence="2">
    <location>
        <begin position="1"/>
        <end position="29"/>
    </location>
</feature>
<dbReference type="SUPFAM" id="SSF53955">
    <property type="entry name" value="Lysozyme-like"/>
    <property type="match status" value="1"/>
</dbReference>
<reference evidence="4 5" key="1">
    <citation type="journal article" date="2014" name="Genome Announc.">
        <title>Draft Genome Sequences of Marinobacter similis A3d10T and Marinobacter salarius R9SW1T.</title>
        <authorList>
            <person name="Ivanova E.P."/>
            <person name="Ng H.J."/>
            <person name="Webb H.K."/>
            <person name="Feng G."/>
            <person name="Oshima K."/>
            <person name="Hattori M."/>
            <person name="Ohkuma M."/>
            <person name="Sergeev A.F."/>
            <person name="Mikhailov V.V."/>
            <person name="Crawford R.J."/>
            <person name="Sawabe T."/>
        </authorList>
    </citation>
    <scope>NUCLEOTIDE SEQUENCE [LARGE SCALE GENOMIC DNA]</scope>
    <source>
        <strain evidence="4 5">A3d10</strain>
    </source>
</reference>
<dbReference type="PANTHER" id="PTHR37423">
    <property type="entry name" value="SOLUBLE LYTIC MUREIN TRANSGLYCOSYLASE-RELATED"/>
    <property type="match status" value="1"/>
</dbReference>
<comment type="similarity">
    <text evidence="1">Belongs to the transglycosylase Slt family.</text>
</comment>
<dbReference type="InterPro" id="IPR023346">
    <property type="entry name" value="Lysozyme-like_dom_sf"/>
</dbReference>
<evidence type="ECO:0000259" key="3">
    <source>
        <dbReference type="Pfam" id="PF01464"/>
    </source>
</evidence>
<proteinExistence type="inferred from homology"/>
<dbReference type="EMBL" id="CP007151">
    <property type="protein sequence ID" value="AHI29127.1"/>
    <property type="molecule type" value="Genomic_DNA"/>
</dbReference>
<dbReference type="GO" id="GO:0016020">
    <property type="term" value="C:membrane"/>
    <property type="evidence" value="ECO:0007669"/>
    <property type="project" value="InterPro"/>
</dbReference>
<evidence type="ECO:0000256" key="1">
    <source>
        <dbReference type="ARBA" id="ARBA00007734"/>
    </source>
</evidence>
<evidence type="ECO:0000313" key="5">
    <source>
        <dbReference type="Proteomes" id="UP000061489"/>
    </source>
</evidence>
<dbReference type="CDD" id="cd16893">
    <property type="entry name" value="LT_MltC_MltE"/>
    <property type="match status" value="1"/>
</dbReference>
<organism evidence="4 5">
    <name type="scientific">Marinobacter similis</name>
    <dbReference type="NCBI Taxonomy" id="1420916"/>
    <lineage>
        <taxon>Bacteria</taxon>
        <taxon>Pseudomonadati</taxon>
        <taxon>Pseudomonadota</taxon>
        <taxon>Gammaproteobacteria</taxon>
        <taxon>Pseudomonadales</taxon>
        <taxon>Marinobacteraceae</taxon>
        <taxon>Marinobacter</taxon>
    </lineage>
</organism>
<feature type="domain" description="Transglycosylase SLT" evidence="3">
    <location>
        <begin position="59"/>
        <end position="173"/>
    </location>
</feature>
<dbReference type="Gene3D" id="1.10.530.10">
    <property type="match status" value="1"/>
</dbReference>
<dbReference type="GO" id="GO:0000270">
    <property type="term" value="P:peptidoglycan metabolic process"/>
    <property type="evidence" value="ECO:0007669"/>
    <property type="project" value="InterPro"/>
</dbReference>